<sequence length="251" mass="27761">MFRTGSGGEDTQARRLIEFRPLFEFESVSAEEEENSKRKEYSVPLPEVTSKVTVMGNCKGGEPCILDAGGTANHFTVGLSGYLTLKDIELRNGYCTHGGAVLVTGIGANQFGAGGKFVAFHVHFYNNTATINFKVDKMKVTPLVHGVLGQTYQETKHTYKKLHDARGKHGHRASEVLVDGKMEDYLTSDILAPDCKYTQFEGRKNVVQRIHRLLMSRAGVIFSSDIAREEISEVCTGFGHELDCGMNSELY</sequence>
<dbReference type="Proteomes" id="UP001633002">
    <property type="component" value="Unassembled WGS sequence"/>
</dbReference>
<accession>A0ABD3IDR9</accession>
<organism evidence="1 2">
    <name type="scientific">Riccia sorocarpa</name>
    <dbReference type="NCBI Taxonomy" id="122646"/>
    <lineage>
        <taxon>Eukaryota</taxon>
        <taxon>Viridiplantae</taxon>
        <taxon>Streptophyta</taxon>
        <taxon>Embryophyta</taxon>
        <taxon>Marchantiophyta</taxon>
        <taxon>Marchantiopsida</taxon>
        <taxon>Marchantiidae</taxon>
        <taxon>Marchantiales</taxon>
        <taxon>Ricciaceae</taxon>
        <taxon>Riccia</taxon>
    </lineage>
</organism>
<gene>
    <name evidence="1" type="ORF">R1sor_018904</name>
</gene>
<keyword evidence="2" id="KW-1185">Reference proteome</keyword>
<protein>
    <submittedName>
        <fullName evidence="1">Uncharacterized protein</fullName>
    </submittedName>
</protein>
<evidence type="ECO:0000313" key="1">
    <source>
        <dbReference type="EMBL" id="KAL3700882.1"/>
    </source>
</evidence>
<dbReference type="EMBL" id="JBJQOH010000001">
    <property type="protein sequence ID" value="KAL3700882.1"/>
    <property type="molecule type" value="Genomic_DNA"/>
</dbReference>
<dbReference type="PANTHER" id="PTHR31656">
    <property type="entry name" value="ROOT CAP DOMAIN-CONTAINING PROTEIN"/>
    <property type="match status" value="1"/>
</dbReference>
<name>A0ABD3IDR9_9MARC</name>
<reference evidence="1 2" key="1">
    <citation type="submission" date="2024-09" db="EMBL/GenBank/DDBJ databases">
        <title>Chromosome-scale assembly of Riccia sorocarpa.</title>
        <authorList>
            <person name="Paukszto L."/>
        </authorList>
    </citation>
    <scope>NUCLEOTIDE SEQUENCE [LARGE SCALE GENOMIC DNA]</scope>
    <source>
        <strain evidence="1">LP-2024</strain>
        <tissue evidence="1">Aerial parts of the thallus</tissue>
    </source>
</reference>
<dbReference type="AlphaFoldDB" id="A0ABD3IDR9"/>
<proteinExistence type="predicted"/>
<comment type="caution">
    <text evidence="1">The sequence shown here is derived from an EMBL/GenBank/DDBJ whole genome shotgun (WGS) entry which is preliminary data.</text>
</comment>
<evidence type="ECO:0000313" key="2">
    <source>
        <dbReference type="Proteomes" id="UP001633002"/>
    </source>
</evidence>